<comment type="caution">
    <text evidence="1">The sequence shown here is derived from an EMBL/GenBank/DDBJ whole genome shotgun (WGS) entry which is preliminary data.</text>
</comment>
<sequence length="295" mass="31865">MDRVEEAVHHGEVTFCDESLYSRPLKLSKVMNMLLHLLLGAVLIAGGTADFEEQSQSYRQEPRGFVESLTEMFGNLGNFQSAINGGLEQVSGGLSEASRFASLVGGDLAEGLGPARGWAGGQLRQSSGLIEGLMRMLGVDSDKLGVMALNALIYLAEWITNSVLGESNTVESRSGAALLDWLMDENVGHLSAIVQRAQQPSLPKTMIESLIDRTGNDTACVQLLICKMSPVVWGAQSAVKQSFAARSVDGSLFESFYQFLPSMTDFERYSESCEGQFPACPLINVSDEDDFGSAM</sequence>
<accession>A0A6A4VC69</accession>
<organism evidence="1 2">
    <name type="scientific">Amphibalanus amphitrite</name>
    <name type="common">Striped barnacle</name>
    <name type="synonym">Balanus amphitrite</name>
    <dbReference type="NCBI Taxonomy" id="1232801"/>
    <lineage>
        <taxon>Eukaryota</taxon>
        <taxon>Metazoa</taxon>
        <taxon>Ecdysozoa</taxon>
        <taxon>Arthropoda</taxon>
        <taxon>Crustacea</taxon>
        <taxon>Multicrustacea</taxon>
        <taxon>Cirripedia</taxon>
        <taxon>Thoracica</taxon>
        <taxon>Thoracicalcarea</taxon>
        <taxon>Balanomorpha</taxon>
        <taxon>Balanoidea</taxon>
        <taxon>Balanidae</taxon>
        <taxon>Amphibalaninae</taxon>
        <taxon>Amphibalanus</taxon>
    </lineage>
</organism>
<protein>
    <submittedName>
        <fullName evidence="1">Uncharacterized protein</fullName>
    </submittedName>
</protein>
<keyword evidence="2" id="KW-1185">Reference proteome</keyword>
<dbReference type="Proteomes" id="UP000440578">
    <property type="component" value="Unassembled WGS sequence"/>
</dbReference>
<dbReference type="AlphaFoldDB" id="A0A6A4VC69"/>
<dbReference type="OrthoDB" id="6575720at2759"/>
<reference evidence="1 2" key="1">
    <citation type="submission" date="2019-07" db="EMBL/GenBank/DDBJ databases">
        <title>Draft genome assembly of a fouling barnacle, Amphibalanus amphitrite (Darwin, 1854): The first reference genome for Thecostraca.</title>
        <authorList>
            <person name="Kim W."/>
        </authorList>
    </citation>
    <scope>NUCLEOTIDE SEQUENCE [LARGE SCALE GENOMIC DNA]</scope>
    <source>
        <strain evidence="1">SNU_AA5</strain>
        <tissue evidence="1">Soma without cirri and trophi</tissue>
    </source>
</reference>
<evidence type="ECO:0000313" key="2">
    <source>
        <dbReference type="Proteomes" id="UP000440578"/>
    </source>
</evidence>
<dbReference type="EMBL" id="VIIS01001881">
    <property type="protein sequence ID" value="KAF0291435.1"/>
    <property type="molecule type" value="Genomic_DNA"/>
</dbReference>
<gene>
    <name evidence="1" type="ORF">FJT64_010443</name>
</gene>
<proteinExistence type="predicted"/>
<evidence type="ECO:0000313" key="1">
    <source>
        <dbReference type="EMBL" id="KAF0291435.1"/>
    </source>
</evidence>
<name>A0A6A4VC69_AMPAM</name>